<feature type="transmembrane region" description="Helical" evidence="20">
    <location>
        <begin position="153"/>
        <end position="172"/>
    </location>
</feature>
<dbReference type="PANTHER" id="PTHR14269:SF62">
    <property type="entry name" value="CDP-DIACYLGLYCEROL--GLYCEROL-3-PHOSPHATE 3-PHOSPHATIDYLTRANSFERASE 1, CHLOROPLASTIC"/>
    <property type="match status" value="1"/>
</dbReference>
<evidence type="ECO:0000256" key="16">
    <source>
        <dbReference type="ARBA" id="ARBA00023264"/>
    </source>
</evidence>
<protein>
    <recommendedName>
        <fullName evidence="7 18">CDP-diacylglycerol--glycerol-3-phosphate 3-phosphatidyltransferase</fullName>
        <ecNumber evidence="6 18">2.7.8.5</ecNumber>
    </recommendedName>
</protein>
<dbReference type="EMBL" id="CP034791">
    <property type="protein sequence ID" value="AZT90131.1"/>
    <property type="molecule type" value="Genomic_DNA"/>
</dbReference>
<evidence type="ECO:0000313" key="21">
    <source>
        <dbReference type="EMBL" id="AZT90131.1"/>
    </source>
</evidence>
<keyword evidence="14 20" id="KW-0472">Membrane</keyword>
<proteinExistence type="inferred from homology"/>
<evidence type="ECO:0000256" key="17">
    <source>
        <dbReference type="ARBA" id="ARBA00048586"/>
    </source>
</evidence>
<evidence type="ECO:0000256" key="9">
    <source>
        <dbReference type="ARBA" id="ARBA00022516"/>
    </source>
</evidence>
<organism evidence="21 22">
    <name type="scientific">Caldicellulosiruptor changbaiensis</name>
    <dbReference type="NCBI Taxonomy" id="1222016"/>
    <lineage>
        <taxon>Bacteria</taxon>
        <taxon>Bacillati</taxon>
        <taxon>Bacillota</taxon>
        <taxon>Bacillota incertae sedis</taxon>
        <taxon>Caldicellulosiruptorales</taxon>
        <taxon>Caldicellulosiruptoraceae</taxon>
        <taxon>Caldicellulosiruptor</taxon>
    </lineage>
</organism>
<dbReference type="InterPro" id="IPR000462">
    <property type="entry name" value="CDP-OH_P_trans"/>
</dbReference>
<comment type="similarity">
    <text evidence="5 19">Belongs to the CDP-alcohol phosphatidyltransferase class-I family.</text>
</comment>
<evidence type="ECO:0000256" key="13">
    <source>
        <dbReference type="ARBA" id="ARBA00023098"/>
    </source>
</evidence>
<evidence type="ECO:0000256" key="11">
    <source>
        <dbReference type="ARBA" id="ARBA00022692"/>
    </source>
</evidence>
<evidence type="ECO:0000256" key="19">
    <source>
        <dbReference type="RuleBase" id="RU003750"/>
    </source>
</evidence>
<keyword evidence="16" id="KW-1208">Phospholipid metabolism</keyword>
<comment type="pathway">
    <text evidence="3">Phospholipid metabolism; phosphatidylglycerol biosynthesis; phosphatidylglycerol from CDP-diacylglycerol: step 1/2.</text>
</comment>
<dbReference type="GO" id="GO:0008444">
    <property type="term" value="F:CDP-diacylglycerol-glycerol-3-phosphate 3-phosphatidyltransferase activity"/>
    <property type="evidence" value="ECO:0007669"/>
    <property type="project" value="UniProtKB-UniRule"/>
</dbReference>
<comment type="pathway">
    <text evidence="4">Lipid metabolism.</text>
</comment>
<accession>A0A3T0D4Y9</accession>
<dbReference type="InterPro" id="IPR043130">
    <property type="entry name" value="CDP-OH_PTrfase_TM_dom"/>
</dbReference>
<dbReference type="PANTHER" id="PTHR14269">
    <property type="entry name" value="CDP-DIACYLGLYCEROL--GLYCEROL-3-PHOSPHATE 3-PHOSPHATIDYLTRANSFERASE-RELATED"/>
    <property type="match status" value="1"/>
</dbReference>
<dbReference type="EC" id="2.7.8.5" evidence="6 18"/>
<dbReference type="RefSeq" id="WP_011917654.1">
    <property type="nucleotide sequence ID" value="NZ_CP034791.1"/>
</dbReference>
<keyword evidence="11 20" id="KW-0812">Transmembrane</keyword>
<dbReference type="InterPro" id="IPR048254">
    <property type="entry name" value="CDP_ALCOHOL_P_TRANSF_CS"/>
</dbReference>
<dbReference type="Pfam" id="PF01066">
    <property type="entry name" value="CDP-OH_P_transf"/>
    <property type="match status" value="1"/>
</dbReference>
<evidence type="ECO:0000256" key="7">
    <source>
        <dbReference type="ARBA" id="ARBA00014944"/>
    </source>
</evidence>
<keyword evidence="8" id="KW-1003">Cell membrane</keyword>
<evidence type="ECO:0000256" key="5">
    <source>
        <dbReference type="ARBA" id="ARBA00010441"/>
    </source>
</evidence>
<keyword evidence="22" id="KW-1185">Reference proteome</keyword>
<dbReference type="FunFam" id="1.20.120.1760:FF:000004">
    <property type="entry name" value="CDP-diacylglycerol--glycerol-3-phosphate 3-phosphatidyltransferase"/>
    <property type="match status" value="1"/>
</dbReference>
<keyword evidence="10 19" id="KW-0808">Transferase</keyword>
<dbReference type="GO" id="GO:0005886">
    <property type="term" value="C:plasma membrane"/>
    <property type="evidence" value="ECO:0007669"/>
    <property type="project" value="UniProtKB-SubCell"/>
</dbReference>
<evidence type="ECO:0000313" key="22">
    <source>
        <dbReference type="Proteomes" id="UP000282930"/>
    </source>
</evidence>
<feature type="transmembrane region" description="Helical" evidence="20">
    <location>
        <begin position="127"/>
        <end position="146"/>
    </location>
</feature>
<gene>
    <name evidence="21" type="primary">pgsA</name>
    <name evidence="21" type="ORF">ELD05_05435</name>
</gene>
<evidence type="ECO:0000256" key="6">
    <source>
        <dbReference type="ARBA" id="ARBA00013170"/>
    </source>
</evidence>
<keyword evidence="13" id="KW-0443">Lipid metabolism</keyword>
<dbReference type="KEGG" id="ccha:ELD05_05435"/>
<evidence type="ECO:0000256" key="3">
    <source>
        <dbReference type="ARBA" id="ARBA00005042"/>
    </source>
</evidence>
<evidence type="ECO:0000256" key="4">
    <source>
        <dbReference type="ARBA" id="ARBA00005189"/>
    </source>
</evidence>
<keyword evidence="9" id="KW-0444">Lipid biosynthesis</keyword>
<dbReference type="Gene3D" id="1.20.120.1760">
    <property type="match status" value="1"/>
</dbReference>
<feature type="transmembrane region" description="Helical" evidence="20">
    <location>
        <begin position="72"/>
        <end position="96"/>
    </location>
</feature>
<evidence type="ECO:0000256" key="8">
    <source>
        <dbReference type="ARBA" id="ARBA00022475"/>
    </source>
</evidence>
<evidence type="ECO:0000256" key="20">
    <source>
        <dbReference type="SAM" id="Phobius"/>
    </source>
</evidence>
<evidence type="ECO:0000256" key="18">
    <source>
        <dbReference type="NCBIfam" id="TIGR00560"/>
    </source>
</evidence>
<comment type="subcellular location">
    <subcellularLocation>
        <location evidence="2">Cell membrane</location>
        <topology evidence="2">Multi-pass membrane protein</topology>
    </subcellularLocation>
</comment>
<dbReference type="UniPathway" id="UPA00084">
    <property type="reaction ID" value="UER00503"/>
</dbReference>
<sequence length="182" mass="20459">MNIANIITSIRILLIPIFMFFLLNYNISYSKVIAAVIFIIAAITDSLDGYIARSKKIVTNFGKFLDPLADKLLITAALVGLVELQKISSWIAMIIIGREFIVTGLRMVAAAEGIVISANIWGKLKTISQIIAIVLLLVDNYPFRFLDFPFDKIALWVAVILTIYSGVDYIRVNWRVIDFTKK</sequence>
<dbReference type="AlphaFoldDB" id="A0A3T0D4Y9"/>
<evidence type="ECO:0000256" key="14">
    <source>
        <dbReference type="ARBA" id="ARBA00023136"/>
    </source>
</evidence>
<dbReference type="PROSITE" id="PS00379">
    <property type="entry name" value="CDP_ALCOHOL_P_TRANSF"/>
    <property type="match status" value="1"/>
</dbReference>
<feature type="transmembrane region" description="Helical" evidence="20">
    <location>
        <begin position="32"/>
        <end position="52"/>
    </location>
</feature>
<comment type="catalytic activity">
    <reaction evidence="17">
        <text>a CDP-1,2-diacyl-sn-glycerol + sn-glycerol 3-phosphate = a 1,2-diacyl-sn-glycero-3-phospho-(1'-sn-glycero-3'-phosphate) + CMP + H(+)</text>
        <dbReference type="Rhea" id="RHEA:12593"/>
        <dbReference type="ChEBI" id="CHEBI:15378"/>
        <dbReference type="ChEBI" id="CHEBI:57597"/>
        <dbReference type="ChEBI" id="CHEBI:58332"/>
        <dbReference type="ChEBI" id="CHEBI:60110"/>
        <dbReference type="ChEBI" id="CHEBI:60377"/>
        <dbReference type="EC" id="2.7.8.5"/>
    </reaction>
</comment>
<reference evidence="21 22" key="1">
    <citation type="submission" date="2018-12" db="EMBL/GenBank/DDBJ databases">
        <title>Genome sequence from the cellulolytic species, Caldicellulosiruptor changbaiensis.</title>
        <authorList>
            <person name="Blumer-Schuette S.E."/>
            <person name="Mendoza C."/>
        </authorList>
    </citation>
    <scope>NUCLEOTIDE SEQUENCE [LARGE SCALE GENOMIC DNA]</scope>
    <source>
        <strain evidence="21 22">CBS-Z</strain>
    </source>
</reference>
<dbReference type="PIRSF" id="PIRSF000847">
    <property type="entry name" value="Phos_ph_gly_syn"/>
    <property type="match status" value="1"/>
</dbReference>
<name>A0A3T0D4Y9_9FIRM</name>
<keyword evidence="15" id="KW-0594">Phospholipid biosynthesis</keyword>
<dbReference type="InterPro" id="IPR050324">
    <property type="entry name" value="CDP-alcohol_PTase-I"/>
</dbReference>
<evidence type="ECO:0000256" key="15">
    <source>
        <dbReference type="ARBA" id="ARBA00023209"/>
    </source>
</evidence>
<dbReference type="InterPro" id="IPR004570">
    <property type="entry name" value="Phosphatidylglycerol_P_synth"/>
</dbReference>
<dbReference type="Proteomes" id="UP000282930">
    <property type="component" value="Chromosome"/>
</dbReference>
<evidence type="ECO:0000256" key="2">
    <source>
        <dbReference type="ARBA" id="ARBA00004651"/>
    </source>
</evidence>
<evidence type="ECO:0000256" key="1">
    <source>
        <dbReference type="ARBA" id="ARBA00003973"/>
    </source>
</evidence>
<comment type="function">
    <text evidence="1">This protein catalyzes the committed step to the synthesis of the acidic phospholipids.</text>
</comment>
<evidence type="ECO:0000256" key="10">
    <source>
        <dbReference type="ARBA" id="ARBA00022679"/>
    </source>
</evidence>
<evidence type="ECO:0000256" key="12">
    <source>
        <dbReference type="ARBA" id="ARBA00022989"/>
    </source>
</evidence>
<dbReference type="GO" id="GO:0006655">
    <property type="term" value="P:phosphatidylglycerol biosynthetic process"/>
    <property type="evidence" value="ECO:0007669"/>
    <property type="project" value="UniProtKB-UniPathway"/>
</dbReference>
<keyword evidence="12 20" id="KW-1133">Transmembrane helix</keyword>
<dbReference type="NCBIfam" id="TIGR00560">
    <property type="entry name" value="pgsA"/>
    <property type="match status" value="1"/>
</dbReference>